<dbReference type="Proteomes" id="UP000608071">
    <property type="component" value="Unassembled WGS sequence"/>
</dbReference>
<evidence type="ECO:0000313" key="4">
    <source>
        <dbReference type="Proteomes" id="UP000608071"/>
    </source>
</evidence>
<name>A0ABR8T1C5_9BACL</name>
<evidence type="ECO:0000256" key="2">
    <source>
        <dbReference type="SAM" id="SignalP"/>
    </source>
</evidence>
<sequence length="170" mass="18510">MKRKRAFIATLSLAMATTAMIAFASTSTTPEKVTPESSEIESPITHPPIEDHLESTTSDDKPNPIGDTAKGGAVVSKYFTVNAGYGHLKLSLENKSRHPVRVSLTHKSTNKLYFAREIDGSSSLTWTNFEEGFEQGMRSGEYILQWSGAGYKVNGEFTGKMGSSVSDVIK</sequence>
<protein>
    <submittedName>
        <fullName evidence="3">Pilus assembly protein</fullName>
    </submittedName>
</protein>
<feature type="region of interest" description="Disordered" evidence="1">
    <location>
        <begin position="26"/>
        <end position="69"/>
    </location>
</feature>
<reference evidence="3 4" key="1">
    <citation type="submission" date="2020-08" db="EMBL/GenBank/DDBJ databases">
        <title>A Genomic Blueprint of the Chicken Gut Microbiome.</title>
        <authorList>
            <person name="Gilroy R."/>
            <person name="Ravi A."/>
            <person name="Getino M."/>
            <person name="Pursley I."/>
            <person name="Horton D.L."/>
            <person name="Alikhan N.-F."/>
            <person name="Baker D."/>
            <person name="Gharbi K."/>
            <person name="Hall N."/>
            <person name="Watson M."/>
            <person name="Adriaenssens E.M."/>
            <person name="Foster-Nyarko E."/>
            <person name="Jarju S."/>
            <person name="Secka A."/>
            <person name="Antonio M."/>
            <person name="Oren A."/>
            <person name="Chaudhuri R."/>
            <person name="La Ragione R.M."/>
            <person name="Hildebrand F."/>
            <person name="Pallen M.J."/>
        </authorList>
    </citation>
    <scope>NUCLEOTIDE SEQUENCE [LARGE SCALE GENOMIC DNA]</scope>
    <source>
        <strain evidence="3 4">Sa2BVA9</strain>
    </source>
</reference>
<evidence type="ECO:0000313" key="3">
    <source>
        <dbReference type="EMBL" id="MBD7969548.1"/>
    </source>
</evidence>
<feature type="compositionally biased region" description="Basic and acidic residues" evidence="1">
    <location>
        <begin position="48"/>
        <end position="62"/>
    </location>
</feature>
<feature type="chain" id="PRO_5047209919" evidence="2">
    <location>
        <begin position="25"/>
        <end position="170"/>
    </location>
</feature>
<keyword evidence="4" id="KW-1185">Reference proteome</keyword>
<comment type="caution">
    <text evidence="3">The sequence shown here is derived from an EMBL/GenBank/DDBJ whole genome shotgun (WGS) entry which is preliminary data.</text>
</comment>
<keyword evidence="2" id="KW-0732">Signal</keyword>
<accession>A0ABR8T1C5</accession>
<dbReference type="RefSeq" id="WP_191801705.1">
    <property type="nucleotide sequence ID" value="NZ_JACSQL010000007.1"/>
</dbReference>
<proteinExistence type="predicted"/>
<organism evidence="3 4">
    <name type="scientific">Paenibacillus gallinarum</name>
    <dbReference type="NCBI Taxonomy" id="2762232"/>
    <lineage>
        <taxon>Bacteria</taxon>
        <taxon>Bacillati</taxon>
        <taxon>Bacillota</taxon>
        <taxon>Bacilli</taxon>
        <taxon>Bacillales</taxon>
        <taxon>Paenibacillaceae</taxon>
        <taxon>Paenibacillus</taxon>
    </lineage>
</organism>
<dbReference type="EMBL" id="JACSQL010000007">
    <property type="protein sequence ID" value="MBD7969548.1"/>
    <property type="molecule type" value="Genomic_DNA"/>
</dbReference>
<gene>
    <name evidence="3" type="ORF">H9647_15900</name>
</gene>
<feature type="signal peptide" evidence="2">
    <location>
        <begin position="1"/>
        <end position="24"/>
    </location>
</feature>
<evidence type="ECO:0000256" key="1">
    <source>
        <dbReference type="SAM" id="MobiDB-lite"/>
    </source>
</evidence>
<feature type="compositionally biased region" description="Polar residues" evidence="1">
    <location>
        <begin position="26"/>
        <end position="37"/>
    </location>
</feature>